<dbReference type="OrthoDB" id="9792756at2"/>
<dbReference type="GO" id="GO:0005829">
    <property type="term" value="C:cytosol"/>
    <property type="evidence" value="ECO:0007669"/>
    <property type="project" value="TreeGrafter"/>
</dbReference>
<dbReference type="Gene3D" id="2.60.120.370">
    <property type="entry name" value="YhcH/YjgK/YiaL"/>
    <property type="match status" value="1"/>
</dbReference>
<gene>
    <name evidence="1" type="ORF">EDC19_0926</name>
</gene>
<evidence type="ECO:0000313" key="2">
    <source>
        <dbReference type="Proteomes" id="UP000294545"/>
    </source>
</evidence>
<sequence>MIIDTLKNAHKYYGLNSGLEKAFNFLKTADLENIAPGSYEVDGQKVVALIQEYTTMDDPPWESHNYHIDVQYLISGVEKIGYHPVNGMKPTQPYNVKDDYDLLEKVDGDYLTLKDDIIMILFPEDGHLPRLVADVPMPVKKVVIKVLI</sequence>
<keyword evidence="2" id="KW-1185">Reference proteome</keyword>
<dbReference type="RefSeq" id="WP_132281189.1">
    <property type="nucleotide sequence ID" value="NZ_SMGQ01000011.1"/>
</dbReference>
<dbReference type="PANTHER" id="PTHR34986">
    <property type="entry name" value="EVOLVED BETA-GALACTOSIDASE SUBUNIT BETA"/>
    <property type="match status" value="1"/>
</dbReference>
<comment type="caution">
    <text evidence="1">The sequence shown here is derived from an EMBL/GenBank/DDBJ whole genome shotgun (WGS) entry which is preliminary data.</text>
</comment>
<dbReference type="Proteomes" id="UP000294545">
    <property type="component" value="Unassembled WGS sequence"/>
</dbReference>
<proteinExistence type="predicted"/>
<reference evidence="1 2" key="1">
    <citation type="submission" date="2019-03" db="EMBL/GenBank/DDBJ databases">
        <title>Genomic Encyclopedia of Type Strains, Phase IV (KMG-IV): sequencing the most valuable type-strain genomes for metagenomic binning, comparative biology and taxonomic classification.</title>
        <authorList>
            <person name="Goeker M."/>
        </authorList>
    </citation>
    <scope>NUCLEOTIDE SEQUENCE [LARGE SCALE GENOMIC DNA]</scope>
    <source>
        <strain evidence="1 2">DSM 24176</strain>
    </source>
</reference>
<dbReference type="SUPFAM" id="SSF51197">
    <property type="entry name" value="Clavaminate synthase-like"/>
    <property type="match status" value="1"/>
</dbReference>
<protein>
    <submittedName>
        <fullName evidence="1">YhcH/YjgK/YiaL family protein</fullName>
    </submittedName>
</protein>
<dbReference type="Pfam" id="PF04074">
    <property type="entry name" value="DUF386"/>
    <property type="match status" value="1"/>
</dbReference>
<name>A0A4R1N391_9FIRM</name>
<evidence type="ECO:0000313" key="1">
    <source>
        <dbReference type="EMBL" id="TCK98504.1"/>
    </source>
</evidence>
<dbReference type="PANTHER" id="PTHR34986:SF1">
    <property type="entry name" value="PROTEIN YIAL"/>
    <property type="match status" value="1"/>
</dbReference>
<organism evidence="1 2">
    <name type="scientific">Natranaerovirga hydrolytica</name>
    <dbReference type="NCBI Taxonomy" id="680378"/>
    <lineage>
        <taxon>Bacteria</taxon>
        <taxon>Bacillati</taxon>
        <taxon>Bacillota</taxon>
        <taxon>Clostridia</taxon>
        <taxon>Lachnospirales</taxon>
        <taxon>Natranaerovirgaceae</taxon>
        <taxon>Natranaerovirga</taxon>
    </lineage>
</organism>
<accession>A0A4R1N391</accession>
<dbReference type="InterPro" id="IPR004375">
    <property type="entry name" value="NanQ/TabA/YiaL"/>
</dbReference>
<dbReference type="EMBL" id="SMGQ01000011">
    <property type="protein sequence ID" value="TCK98504.1"/>
    <property type="molecule type" value="Genomic_DNA"/>
</dbReference>
<dbReference type="InterPro" id="IPR037012">
    <property type="entry name" value="NanQ/TabA/YiaL_sf"/>
</dbReference>
<dbReference type="AlphaFoldDB" id="A0A4R1N391"/>
<dbReference type="NCBIfam" id="TIGR00022">
    <property type="entry name" value="YhcH/YjgK/YiaL family protein"/>
    <property type="match status" value="1"/>
</dbReference>